<feature type="transmembrane region" description="Helical" evidence="1">
    <location>
        <begin position="50"/>
        <end position="73"/>
    </location>
</feature>
<proteinExistence type="predicted"/>
<dbReference type="EMBL" id="JBCLYO010000018">
    <property type="protein sequence ID" value="KAL0081249.1"/>
    <property type="molecule type" value="Genomic_DNA"/>
</dbReference>
<feature type="non-terminal residue" evidence="2">
    <location>
        <position position="204"/>
    </location>
</feature>
<accession>A0ABR3ASC4</accession>
<feature type="transmembrane region" description="Helical" evidence="1">
    <location>
        <begin position="17"/>
        <end position="38"/>
    </location>
</feature>
<protein>
    <submittedName>
        <fullName evidence="2">Uncharacterized protein</fullName>
    </submittedName>
</protein>
<gene>
    <name evidence="2" type="ORF">J3Q64DRAFT_1757316</name>
</gene>
<keyword evidence="3" id="KW-1185">Reference proteome</keyword>
<evidence type="ECO:0000313" key="2">
    <source>
        <dbReference type="EMBL" id="KAL0081249.1"/>
    </source>
</evidence>
<sequence>MTLNTCCFLFSLKKGSILILTIDGLYGLLFAIISLVRLSDFSITLGAAGVVWFVAIIHLIYFLLACTGIVIILKNLSVLQRLCLGYRITAGSLGVIQLIMFVLAGVYRQKTISSCADRQGRTEEEEGCATAILVAYFLLGTCFVIWTSLQIYFGLVIQAYLLKTEGRQRYSALKDQFIRDWDAQMEATNNGISRMNTVRSAYSV</sequence>
<dbReference type="Proteomes" id="UP001448207">
    <property type="component" value="Unassembled WGS sequence"/>
</dbReference>
<name>A0ABR3ASC4_PHYBL</name>
<comment type="caution">
    <text evidence="2">The sequence shown here is derived from an EMBL/GenBank/DDBJ whole genome shotgun (WGS) entry which is preliminary data.</text>
</comment>
<evidence type="ECO:0000256" key="1">
    <source>
        <dbReference type="SAM" id="Phobius"/>
    </source>
</evidence>
<organism evidence="2 3">
    <name type="scientific">Phycomyces blakesleeanus</name>
    <dbReference type="NCBI Taxonomy" id="4837"/>
    <lineage>
        <taxon>Eukaryota</taxon>
        <taxon>Fungi</taxon>
        <taxon>Fungi incertae sedis</taxon>
        <taxon>Mucoromycota</taxon>
        <taxon>Mucoromycotina</taxon>
        <taxon>Mucoromycetes</taxon>
        <taxon>Mucorales</taxon>
        <taxon>Phycomycetaceae</taxon>
        <taxon>Phycomyces</taxon>
    </lineage>
</organism>
<keyword evidence="1" id="KW-0472">Membrane</keyword>
<reference evidence="2 3" key="1">
    <citation type="submission" date="2024-04" db="EMBL/GenBank/DDBJ databases">
        <title>Symmetric and asymmetric DNA N6-adenine methylation regulates different biological responses in Mucorales.</title>
        <authorList>
            <consortium name="Lawrence Berkeley National Laboratory"/>
            <person name="Lax C."/>
            <person name="Mondo S.J."/>
            <person name="Osorio-Concepcion M."/>
            <person name="Muszewska A."/>
            <person name="Corrochano-Luque M."/>
            <person name="Gutierrez G."/>
            <person name="Riley R."/>
            <person name="Lipzen A."/>
            <person name="Guo J."/>
            <person name="Hundley H."/>
            <person name="Amirebrahimi M."/>
            <person name="Ng V."/>
            <person name="Lorenzo-Gutierrez D."/>
            <person name="Binder U."/>
            <person name="Yang J."/>
            <person name="Song Y."/>
            <person name="Canovas D."/>
            <person name="Navarro E."/>
            <person name="Freitag M."/>
            <person name="Gabaldon T."/>
            <person name="Grigoriev I.V."/>
            <person name="Corrochano L.M."/>
            <person name="Nicolas F.E."/>
            <person name="Garre V."/>
        </authorList>
    </citation>
    <scope>NUCLEOTIDE SEQUENCE [LARGE SCALE GENOMIC DNA]</scope>
    <source>
        <strain evidence="2 3">L51</strain>
    </source>
</reference>
<feature type="transmembrane region" description="Helical" evidence="1">
    <location>
        <begin position="128"/>
        <end position="153"/>
    </location>
</feature>
<keyword evidence="1" id="KW-0812">Transmembrane</keyword>
<evidence type="ECO:0000313" key="3">
    <source>
        <dbReference type="Proteomes" id="UP001448207"/>
    </source>
</evidence>
<feature type="transmembrane region" description="Helical" evidence="1">
    <location>
        <begin position="85"/>
        <end position="107"/>
    </location>
</feature>
<keyword evidence="1" id="KW-1133">Transmembrane helix</keyword>